<name>R0GSV5_9BRAS</name>
<proteinExistence type="predicted"/>
<accession>R0GSV5</accession>
<evidence type="ECO:0000313" key="5">
    <source>
        <dbReference type="Proteomes" id="UP000029121"/>
    </source>
</evidence>
<dbReference type="GO" id="GO:0007165">
    <property type="term" value="P:signal transduction"/>
    <property type="evidence" value="ECO:0007669"/>
    <property type="project" value="InterPro"/>
</dbReference>
<dbReference type="Gene3D" id="3.40.50.10140">
    <property type="entry name" value="Toll/interleukin-1 receptor homology (TIR) domain"/>
    <property type="match status" value="1"/>
</dbReference>
<keyword evidence="2" id="KW-0812">Transmembrane</keyword>
<feature type="transmembrane region" description="Helical" evidence="2">
    <location>
        <begin position="6"/>
        <end position="22"/>
    </location>
</feature>
<protein>
    <recommendedName>
        <fullName evidence="3">TIR domain-containing protein</fullName>
    </recommendedName>
</protein>
<feature type="compositionally biased region" description="Low complexity" evidence="1">
    <location>
        <begin position="36"/>
        <end position="50"/>
    </location>
</feature>
<reference evidence="5" key="1">
    <citation type="journal article" date="2013" name="Nat. Genet.">
        <title>The Capsella rubella genome and the genomic consequences of rapid mating system evolution.</title>
        <authorList>
            <person name="Slotte T."/>
            <person name="Hazzouri K.M."/>
            <person name="Agren J.A."/>
            <person name="Koenig D."/>
            <person name="Maumus F."/>
            <person name="Guo Y.L."/>
            <person name="Steige K."/>
            <person name="Platts A.E."/>
            <person name="Escobar J.S."/>
            <person name="Newman L.K."/>
            <person name="Wang W."/>
            <person name="Mandakova T."/>
            <person name="Vello E."/>
            <person name="Smith L.M."/>
            <person name="Henz S.R."/>
            <person name="Steffen J."/>
            <person name="Takuno S."/>
            <person name="Brandvain Y."/>
            <person name="Coop G."/>
            <person name="Andolfatto P."/>
            <person name="Hu T.T."/>
            <person name="Blanchette M."/>
            <person name="Clark R.M."/>
            <person name="Quesneville H."/>
            <person name="Nordborg M."/>
            <person name="Gaut B.S."/>
            <person name="Lysak M.A."/>
            <person name="Jenkins J."/>
            <person name="Grimwood J."/>
            <person name="Chapman J."/>
            <person name="Prochnik S."/>
            <person name="Shu S."/>
            <person name="Rokhsar D."/>
            <person name="Schmutz J."/>
            <person name="Weigel D."/>
            <person name="Wright S.I."/>
        </authorList>
    </citation>
    <scope>NUCLEOTIDE SEQUENCE [LARGE SCALE GENOMIC DNA]</scope>
    <source>
        <strain evidence="5">cv. Monte Gargano</strain>
    </source>
</reference>
<dbReference type="SUPFAM" id="SSF52200">
    <property type="entry name" value="Toll/Interleukin receptor TIR domain"/>
    <property type="match status" value="1"/>
</dbReference>
<evidence type="ECO:0000259" key="3">
    <source>
        <dbReference type="PROSITE" id="PS50104"/>
    </source>
</evidence>
<feature type="region of interest" description="Disordered" evidence="1">
    <location>
        <begin position="30"/>
        <end position="50"/>
    </location>
</feature>
<gene>
    <name evidence="4" type="ORF">CARUB_v10027444mg</name>
</gene>
<evidence type="ECO:0000313" key="4">
    <source>
        <dbReference type="EMBL" id="EOA14283.1"/>
    </source>
</evidence>
<keyword evidence="2" id="KW-1133">Transmembrane helix</keyword>
<dbReference type="InterPro" id="IPR000157">
    <property type="entry name" value="TIR_dom"/>
</dbReference>
<dbReference type="Proteomes" id="UP000029121">
    <property type="component" value="Unassembled WGS sequence"/>
</dbReference>
<feature type="domain" description="TIR" evidence="3">
    <location>
        <begin position="55"/>
        <end position="95"/>
    </location>
</feature>
<dbReference type="InterPro" id="IPR035897">
    <property type="entry name" value="Toll_tir_struct_dom_sf"/>
</dbReference>
<dbReference type="Pfam" id="PF01582">
    <property type="entry name" value="TIR"/>
    <property type="match status" value="1"/>
</dbReference>
<dbReference type="EMBL" id="KB870812">
    <property type="protein sequence ID" value="EOA14283.1"/>
    <property type="molecule type" value="Genomic_DNA"/>
</dbReference>
<evidence type="ECO:0000256" key="1">
    <source>
        <dbReference type="SAM" id="MobiDB-lite"/>
    </source>
</evidence>
<evidence type="ECO:0000256" key="2">
    <source>
        <dbReference type="SAM" id="Phobius"/>
    </source>
</evidence>
<organism evidence="4 5">
    <name type="scientific">Capsella rubella</name>
    <dbReference type="NCBI Taxonomy" id="81985"/>
    <lineage>
        <taxon>Eukaryota</taxon>
        <taxon>Viridiplantae</taxon>
        <taxon>Streptophyta</taxon>
        <taxon>Embryophyta</taxon>
        <taxon>Tracheophyta</taxon>
        <taxon>Spermatophyta</taxon>
        <taxon>Magnoliopsida</taxon>
        <taxon>eudicotyledons</taxon>
        <taxon>Gunneridae</taxon>
        <taxon>Pentapetalae</taxon>
        <taxon>rosids</taxon>
        <taxon>malvids</taxon>
        <taxon>Brassicales</taxon>
        <taxon>Brassicaceae</taxon>
        <taxon>Camelineae</taxon>
        <taxon>Capsella</taxon>
    </lineage>
</organism>
<keyword evidence="5" id="KW-1185">Reference proteome</keyword>
<sequence>MDSSSFFLTTVVAATIGLFTILRKLRLHQEEDEETSSPPSSLSPSSSSSSLNCIWTHHVFPSFRGEDVRRDFLSHIQMEFQRMGITTFIDNELVS</sequence>
<dbReference type="AlphaFoldDB" id="R0GSV5"/>
<dbReference type="PROSITE" id="PS50104">
    <property type="entry name" value="TIR"/>
    <property type="match status" value="1"/>
</dbReference>
<keyword evidence="2" id="KW-0472">Membrane</keyword>